<protein>
    <recommendedName>
        <fullName evidence="4">Lipoprotein</fullName>
    </recommendedName>
</protein>
<evidence type="ECO:0008006" key="4">
    <source>
        <dbReference type="Google" id="ProtNLM"/>
    </source>
</evidence>
<proteinExistence type="predicted"/>
<keyword evidence="3" id="KW-1185">Reference proteome</keyword>
<sequence length="176" mass="20110">MSAKSILIALSLFLLQSCTATKPGIARTGNYETAIKNAVIDFHTTSMATHENTFTISFRELDGDIIGVIIRGTVNKVHIYSDGMKTRIPDKYIEYKGKLFYWFDDNSSDPDIVPKLNEYHLIDSVENISQAKLVHDDGKMAMNYYFCKQNLFYYKKVITNKLLRPAMPRNFSCMGK</sequence>
<evidence type="ECO:0000256" key="1">
    <source>
        <dbReference type="SAM" id="SignalP"/>
    </source>
</evidence>
<dbReference type="PROSITE" id="PS51257">
    <property type="entry name" value="PROKAR_LIPOPROTEIN"/>
    <property type="match status" value="1"/>
</dbReference>
<evidence type="ECO:0000313" key="2">
    <source>
        <dbReference type="EMBL" id="RFM33049.1"/>
    </source>
</evidence>
<reference evidence="2 3" key="1">
    <citation type="submission" date="2018-08" db="EMBL/GenBank/DDBJ databases">
        <title>Chitinophaga sp. K20C18050901, a novel bacterium isolated from forest soil.</title>
        <authorList>
            <person name="Wang C."/>
        </authorList>
    </citation>
    <scope>NUCLEOTIDE SEQUENCE [LARGE SCALE GENOMIC DNA]</scope>
    <source>
        <strain evidence="2 3">K20C18050901</strain>
    </source>
</reference>
<organism evidence="2 3">
    <name type="scientific">Chitinophaga silvisoli</name>
    <dbReference type="NCBI Taxonomy" id="2291814"/>
    <lineage>
        <taxon>Bacteria</taxon>
        <taxon>Pseudomonadati</taxon>
        <taxon>Bacteroidota</taxon>
        <taxon>Chitinophagia</taxon>
        <taxon>Chitinophagales</taxon>
        <taxon>Chitinophagaceae</taxon>
        <taxon>Chitinophaga</taxon>
    </lineage>
</organism>
<accession>A0A3E1NYQ0</accession>
<name>A0A3E1NYQ0_9BACT</name>
<gene>
    <name evidence="2" type="ORF">DXN04_21710</name>
</gene>
<dbReference type="AlphaFoldDB" id="A0A3E1NYQ0"/>
<evidence type="ECO:0000313" key="3">
    <source>
        <dbReference type="Proteomes" id="UP000261174"/>
    </source>
</evidence>
<comment type="caution">
    <text evidence="2">The sequence shown here is derived from an EMBL/GenBank/DDBJ whole genome shotgun (WGS) entry which is preliminary data.</text>
</comment>
<keyword evidence="1" id="KW-0732">Signal</keyword>
<dbReference type="Proteomes" id="UP000261174">
    <property type="component" value="Unassembled WGS sequence"/>
</dbReference>
<dbReference type="OrthoDB" id="1263340at2"/>
<dbReference type="EMBL" id="QTJV01000008">
    <property type="protein sequence ID" value="RFM33049.1"/>
    <property type="molecule type" value="Genomic_DNA"/>
</dbReference>
<feature type="chain" id="PRO_5017765036" description="Lipoprotein" evidence="1">
    <location>
        <begin position="21"/>
        <end position="176"/>
    </location>
</feature>
<dbReference type="RefSeq" id="WP_116855483.1">
    <property type="nucleotide sequence ID" value="NZ_QTJV01000008.1"/>
</dbReference>
<feature type="signal peptide" evidence="1">
    <location>
        <begin position="1"/>
        <end position="20"/>
    </location>
</feature>